<dbReference type="InterPro" id="IPR036291">
    <property type="entry name" value="NAD(P)-bd_dom_sf"/>
</dbReference>
<evidence type="ECO:0000256" key="2">
    <source>
        <dbReference type="ARBA" id="ARBA00022857"/>
    </source>
</evidence>
<dbReference type="VEuPathDB" id="FungiDB:AO090003001372"/>
<dbReference type="Proteomes" id="UP000190312">
    <property type="component" value="Unassembled WGS sequence"/>
</dbReference>
<dbReference type="PRINTS" id="PR00080">
    <property type="entry name" value="SDRFAMILY"/>
</dbReference>
<evidence type="ECO:0000256" key="3">
    <source>
        <dbReference type="ARBA" id="ARBA00023002"/>
    </source>
</evidence>
<dbReference type="InterPro" id="IPR002347">
    <property type="entry name" value="SDR_fam"/>
</dbReference>
<keyword evidence="3" id="KW-0560">Oxidoreductase</keyword>
<comment type="similarity">
    <text evidence="1 4">Belongs to the short-chain dehydrogenases/reductases (SDR) family.</text>
</comment>
<gene>
    <name evidence="5" type="ORF">OAory_01055150</name>
</gene>
<dbReference type="PANTHER" id="PTHR24320">
    <property type="entry name" value="RETINOL DEHYDROGENASE"/>
    <property type="match status" value="1"/>
</dbReference>
<dbReference type="Pfam" id="PF00106">
    <property type="entry name" value="adh_short"/>
    <property type="match status" value="1"/>
</dbReference>
<sequence>MSRYAEAHANPQGPGDARPTALQIVKDTEMEGKLAGKSAVITGVSSGIGLETVRAIAATGAFLYLTARDLNKAKTALDDIFKPEQMELIHMDQSSLESVRNAAKTILSKTDKVSLLINNAGIMALPELRLSMDGYELQFATNHLSHFLLFNLLKPAMLAASTPEFQSRVVNVSSDSHRHHGINASDNYNFQKGGYEPWTAYSQSKTAVIYMANELDRRYGSRGLHATSVHPGMIATNLGQYLTPEQIEQLLQNTRWNSLWKSFEQGAATTVWAAVGREWEGNGGKFLAGCAEAVRGPEGTEDYVGTFVNHTYKPEDEARLWKDSLEMQILIMVYFKKGTTSDDTRIIVRNRVYPDRSAILKLYSFVRNWGSDKKYPTFSYSSWKRALKSQCGFSSWSHRVRCKLPLGKGTQEIVYVSCEQQFAAAIDAMSQSGADLEFEIVHKYKWFRVEKDPSLNGHRSHGASSKRGSSFYGAAEKLGDFEKCDLD</sequence>
<evidence type="ECO:0000256" key="4">
    <source>
        <dbReference type="RuleBase" id="RU000363"/>
    </source>
</evidence>
<reference evidence="5 6" key="1">
    <citation type="submission" date="2016-10" db="EMBL/GenBank/DDBJ databases">
        <title>Genome sequencing of Aspergillus oryzae BCC7051.</title>
        <authorList>
            <person name="Thammarongtham C."/>
            <person name="Vorapreeda T."/>
            <person name="Nookaew I."/>
            <person name="Srisuk T."/>
            <person name="Land M."/>
            <person name="Jeennor S."/>
            <person name="Laoteng K."/>
        </authorList>
    </citation>
    <scope>NUCLEOTIDE SEQUENCE [LARGE SCALE GENOMIC DNA]</scope>
    <source>
        <strain evidence="5 6">BCC7051</strain>
    </source>
</reference>
<evidence type="ECO:0000313" key="5">
    <source>
        <dbReference type="EMBL" id="OOO09707.1"/>
    </source>
</evidence>
<dbReference type="PRINTS" id="PR00081">
    <property type="entry name" value="GDHRDH"/>
</dbReference>
<dbReference type="AlphaFoldDB" id="A0A1S9DKU6"/>
<dbReference type="eggNOG" id="KOG1208">
    <property type="taxonomic scope" value="Eukaryota"/>
</dbReference>
<evidence type="ECO:0000256" key="1">
    <source>
        <dbReference type="ARBA" id="ARBA00006484"/>
    </source>
</evidence>
<dbReference type="SUPFAM" id="SSF51735">
    <property type="entry name" value="NAD(P)-binding Rossmann-fold domains"/>
    <property type="match status" value="1"/>
</dbReference>
<proteinExistence type="inferred from homology"/>
<keyword evidence="2" id="KW-0521">NADP</keyword>
<evidence type="ECO:0000313" key="6">
    <source>
        <dbReference type="Proteomes" id="UP000190312"/>
    </source>
</evidence>
<organism evidence="5 6">
    <name type="scientific">Aspergillus oryzae</name>
    <name type="common">Yellow koji mold</name>
    <dbReference type="NCBI Taxonomy" id="5062"/>
    <lineage>
        <taxon>Eukaryota</taxon>
        <taxon>Fungi</taxon>
        <taxon>Dikarya</taxon>
        <taxon>Ascomycota</taxon>
        <taxon>Pezizomycotina</taxon>
        <taxon>Eurotiomycetes</taxon>
        <taxon>Eurotiomycetidae</taxon>
        <taxon>Eurotiales</taxon>
        <taxon>Aspergillaceae</taxon>
        <taxon>Aspergillus</taxon>
        <taxon>Aspergillus subgen. Circumdati</taxon>
    </lineage>
</organism>
<comment type="caution">
    <text evidence="5">The sequence shown here is derived from an EMBL/GenBank/DDBJ whole genome shotgun (WGS) entry which is preliminary data.</text>
</comment>
<name>A0A1S9DKU6_ASPOZ</name>
<dbReference type="VEuPathDB" id="FungiDB:AO090003001373"/>
<accession>A0A1S9DKU6</accession>
<dbReference type="GO" id="GO:0016491">
    <property type="term" value="F:oxidoreductase activity"/>
    <property type="evidence" value="ECO:0007669"/>
    <property type="project" value="UniProtKB-KW"/>
</dbReference>
<dbReference type="EMBL" id="MKZY01000004">
    <property type="protein sequence ID" value="OOO09707.1"/>
    <property type="molecule type" value="Genomic_DNA"/>
</dbReference>
<dbReference type="Gene3D" id="3.40.50.720">
    <property type="entry name" value="NAD(P)-binding Rossmann-like Domain"/>
    <property type="match status" value="1"/>
</dbReference>
<dbReference type="OrthoDB" id="191139at2759"/>
<dbReference type="PANTHER" id="PTHR24320:SF272">
    <property type="entry name" value="NAD(P)-BINDING ROSSMANN-FOLD SUPERFAMILY PROTEIN"/>
    <property type="match status" value="1"/>
</dbReference>
<protein>
    <submittedName>
        <fullName evidence="5">Short-chain dehydrogenase/reductase SDR</fullName>
    </submittedName>
</protein>